<dbReference type="Pfam" id="PF06227">
    <property type="entry name" value="Poxv_Bcl-2-like"/>
    <property type="match status" value="1"/>
</dbReference>
<organismHost>
    <name type="scientific">Odocoileus hemionus</name>
    <name type="common">Mule deer</name>
    <name type="synonym">Cervus hemionus</name>
    <dbReference type="NCBI Taxonomy" id="9872"/>
</organismHost>
<evidence type="ECO:0000313" key="1">
    <source>
        <dbReference type="EMBL" id="ABI99168.1"/>
    </source>
</evidence>
<accession>Q08FY9</accession>
<evidence type="ECO:0000313" key="2">
    <source>
        <dbReference type="Proteomes" id="UP000000866"/>
    </source>
</evidence>
<protein>
    <submittedName>
        <fullName evidence="1">Uncharacterized protein</fullName>
    </submittedName>
</protein>
<organism evidence="1 2">
    <name type="scientific">Deerpox virus (strain Mule deer/United States/W-848-83/1983)</name>
    <name type="common">DPV</name>
    <dbReference type="NCBI Taxonomy" id="305674"/>
    <lineage>
        <taxon>Viruses</taxon>
        <taxon>Varidnaviria</taxon>
        <taxon>Bamfordvirae</taxon>
        <taxon>Nucleocytoviricota</taxon>
        <taxon>Pokkesviricetes</taxon>
        <taxon>Chitovirales</taxon>
        <taxon>Poxviridae</taxon>
        <taxon>Chordopoxvirinae</taxon>
        <taxon>Cervidpoxvirus</taxon>
        <taxon>Cervidpoxvirus muledeerpox</taxon>
        <taxon>Mule deerpox virus</taxon>
    </lineage>
</organism>
<dbReference type="EMBL" id="AY689436">
    <property type="protein sequence ID" value="ABI99168.1"/>
    <property type="molecule type" value="Genomic_DNA"/>
</dbReference>
<dbReference type="GeneID" id="3346329"/>
<dbReference type="Proteomes" id="UP000000866">
    <property type="component" value="Segment"/>
</dbReference>
<dbReference type="RefSeq" id="YP_227388.1">
    <property type="nucleotide sequence ID" value="NC_006966.1"/>
</dbReference>
<gene>
    <name evidence="1" type="ORF">DpV83gp011</name>
</gene>
<reference evidence="1 2" key="1">
    <citation type="journal article" date="2005" name="J. Virol.">
        <title>Genome of deerpox virus.</title>
        <authorList>
            <person name="Afonso C.L."/>
            <person name="Delhon G."/>
            <person name="Tulman E.R."/>
            <person name="Lu Z."/>
            <person name="Zsak A."/>
            <person name="Becerra V.M."/>
            <person name="Zsak L."/>
            <person name="Kutish G.F."/>
            <person name="Rock D.L."/>
        </authorList>
    </citation>
    <scope>NUCLEOTIDE SEQUENCE [LARGE SCALE GENOMIC DNA]</scope>
    <source>
        <strain evidence="2">Mule deer/United States/W-848-83/1983</strain>
    </source>
</reference>
<dbReference type="InterPro" id="IPR022819">
    <property type="entry name" value="Poxvirus_Bcl-2-like"/>
</dbReference>
<dbReference type="Gene3D" id="1.10.437.20">
    <property type="entry name" value="dsDNA poxvirus"/>
    <property type="match status" value="1"/>
</dbReference>
<dbReference type="InterPro" id="IPR043018">
    <property type="entry name" value="Poxvirus_sf"/>
</dbReference>
<proteinExistence type="predicted"/>
<sequence>MNYEQKNKLMQKYICLICEVDEEKLRTLFKEIFYFSKHDRVSKELMIDFLTETDDKLSFSIIKFVSNILYENRKLVYELINDGIYNVTIIPFKVWKEYKYINSMSDVDDFNNMMEVYFMYRKNNEDVDFNDVPIGKIYSELLTYDKMAIDHYGNNYINTSITNLETTSDRKYSFTLFKRFKRTYDDNIKIDIESIKRMIGLVSIISKYDKGAYPCYNIFFDDISYIKRNQFDKYLCSMFP</sequence>
<dbReference type="OrthoDB" id="23212at10239"/>
<keyword evidence="2" id="KW-1185">Reference proteome</keyword>
<name>Q08FY9_DPV83</name>
<dbReference type="KEGG" id="vg:3346329"/>